<dbReference type="Pfam" id="PF00440">
    <property type="entry name" value="TetR_N"/>
    <property type="match status" value="1"/>
</dbReference>
<evidence type="ECO:0000256" key="1">
    <source>
        <dbReference type="ARBA" id="ARBA00023125"/>
    </source>
</evidence>
<dbReference type="PANTHER" id="PTHR43479">
    <property type="entry name" value="ACREF/ENVCD OPERON REPRESSOR-RELATED"/>
    <property type="match status" value="1"/>
</dbReference>
<dbReference type="SUPFAM" id="SSF48498">
    <property type="entry name" value="Tetracyclin repressor-like, C-terminal domain"/>
    <property type="match status" value="1"/>
</dbReference>
<accession>A0A1L8R5X6</accession>
<dbReference type="InterPro" id="IPR050624">
    <property type="entry name" value="HTH-type_Tx_Regulator"/>
</dbReference>
<evidence type="ECO:0000313" key="6">
    <source>
        <dbReference type="Proteomes" id="UP000182835"/>
    </source>
</evidence>
<name>A0A1L8R5X6_9ENTE</name>
<feature type="DNA-binding region" description="H-T-H motif" evidence="2">
    <location>
        <begin position="28"/>
        <end position="47"/>
    </location>
</feature>
<organism evidence="4 6">
    <name type="scientific">Enterococcus canintestini</name>
    <dbReference type="NCBI Taxonomy" id="317010"/>
    <lineage>
        <taxon>Bacteria</taxon>
        <taxon>Bacillati</taxon>
        <taxon>Bacillota</taxon>
        <taxon>Bacilli</taxon>
        <taxon>Lactobacillales</taxon>
        <taxon>Enterococcaceae</taxon>
        <taxon>Enterococcus</taxon>
    </lineage>
</organism>
<proteinExistence type="predicted"/>
<dbReference type="Proteomes" id="UP000216797">
    <property type="component" value="Unassembled WGS sequence"/>
</dbReference>
<dbReference type="EMBL" id="JXKG01000010">
    <property type="protein sequence ID" value="OJG15147.1"/>
    <property type="molecule type" value="Genomic_DNA"/>
</dbReference>
<evidence type="ECO:0000256" key="2">
    <source>
        <dbReference type="PROSITE-ProRule" id="PRU00335"/>
    </source>
</evidence>
<dbReference type="InterPro" id="IPR036271">
    <property type="entry name" value="Tet_transcr_reg_TetR-rel_C_sf"/>
</dbReference>
<dbReference type="PROSITE" id="PS50977">
    <property type="entry name" value="HTH_TETR_2"/>
    <property type="match status" value="1"/>
</dbReference>
<dbReference type="RefSeq" id="WP_071864910.1">
    <property type="nucleotide sequence ID" value="NZ_JBHLVQ010000025.1"/>
</dbReference>
<dbReference type="InterPro" id="IPR001647">
    <property type="entry name" value="HTH_TetR"/>
</dbReference>
<sequence>MRRKVYTKDQILKAAYEVISKDGFSKFTARNIAKKMGISTQPIYLEFKNMQDLKNTLVETVMRDLQENVFPIEHTGNQIVDLGLNYINFAQENRNLYVALFVDEYGGGKMMHEFSYEYFKNMVSNCPEYADLSDEYIKALHDGTWITVTGIASLMSSGIIHPSQEQIAELIQSAVDGILKMDEPEKIFNPED</sequence>
<dbReference type="EMBL" id="LHUG01000004">
    <property type="protein sequence ID" value="PAB01209.1"/>
    <property type="molecule type" value="Genomic_DNA"/>
</dbReference>
<keyword evidence="1 2" id="KW-0238">DNA-binding</keyword>
<comment type="caution">
    <text evidence="4">The sequence shown here is derived from an EMBL/GenBank/DDBJ whole genome shotgun (WGS) entry which is preliminary data.</text>
</comment>
<evidence type="ECO:0000259" key="3">
    <source>
        <dbReference type="PROSITE" id="PS50977"/>
    </source>
</evidence>
<evidence type="ECO:0000313" key="7">
    <source>
        <dbReference type="Proteomes" id="UP000216797"/>
    </source>
</evidence>
<dbReference type="InterPro" id="IPR009057">
    <property type="entry name" value="Homeodomain-like_sf"/>
</dbReference>
<evidence type="ECO:0000313" key="5">
    <source>
        <dbReference type="EMBL" id="PAB01209.1"/>
    </source>
</evidence>
<dbReference type="PANTHER" id="PTHR43479:SF11">
    <property type="entry name" value="ACREF_ENVCD OPERON REPRESSOR-RELATED"/>
    <property type="match status" value="1"/>
</dbReference>
<reference evidence="4 6" key="1">
    <citation type="submission" date="2014-12" db="EMBL/GenBank/DDBJ databases">
        <title>Draft genome sequences of 29 type strains of Enterococci.</title>
        <authorList>
            <person name="Zhong Z."/>
            <person name="Sun Z."/>
            <person name="Liu W."/>
            <person name="Zhang W."/>
            <person name="Zhang H."/>
        </authorList>
    </citation>
    <scope>NUCLEOTIDE SEQUENCE [LARGE SCALE GENOMIC DNA]</scope>
    <source>
        <strain evidence="4 6">DSM 21207</strain>
    </source>
</reference>
<protein>
    <submittedName>
        <fullName evidence="4">TetR family transcriptional regulator</fullName>
    </submittedName>
</protein>
<dbReference type="Gene3D" id="1.10.357.10">
    <property type="entry name" value="Tetracycline Repressor, domain 2"/>
    <property type="match status" value="1"/>
</dbReference>
<dbReference type="PRINTS" id="PR00455">
    <property type="entry name" value="HTHTETR"/>
</dbReference>
<dbReference type="AlphaFoldDB" id="A0A1L8R5X6"/>
<feature type="domain" description="HTH tetR-type" evidence="3">
    <location>
        <begin position="5"/>
        <end position="65"/>
    </location>
</feature>
<dbReference type="STRING" id="317010.RU96_GL000365"/>
<dbReference type="GO" id="GO:0003677">
    <property type="term" value="F:DNA binding"/>
    <property type="evidence" value="ECO:0007669"/>
    <property type="project" value="UniProtKB-UniRule"/>
</dbReference>
<evidence type="ECO:0000313" key="4">
    <source>
        <dbReference type="EMBL" id="OJG15147.1"/>
    </source>
</evidence>
<keyword evidence="7" id="KW-1185">Reference proteome</keyword>
<dbReference type="SUPFAM" id="SSF46689">
    <property type="entry name" value="Homeodomain-like"/>
    <property type="match status" value="1"/>
</dbReference>
<dbReference type="OrthoDB" id="66596at2"/>
<dbReference type="Proteomes" id="UP000182835">
    <property type="component" value="Unassembled WGS sequence"/>
</dbReference>
<reference evidence="5 7" key="2">
    <citation type="submission" date="2015-08" db="EMBL/GenBank/DDBJ databases">
        <title>Enterococcus genome sequence.</title>
        <authorList>
            <person name="Acedo J.Z."/>
            <person name="Vederas J.C."/>
        </authorList>
    </citation>
    <scope>NUCLEOTIDE SEQUENCE [LARGE SCALE GENOMIC DNA]</scope>
    <source>
        <strain evidence="5 7">49</strain>
    </source>
</reference>
<gene>
    <name evidence="5" type="ORF">AKL21_04170</name>
    <name evidence="4" type="ORF">RU96_GL000365</name>
</gene>